<evidence type="ECO:0000256" key="1">
    <source>
        <dbReference type="SAM" id="MobiDB-lite"/>
    </source>
</evidence>
<organism evidence="2">
    <name type="scientific">Lepeophtheirus salmonis</name>
    <name type="common">Salmon louse</name>
    <name type="synonym">Caligus salmonis</name>
    <dbReference type="NCBI Taxonomy" id="72036"/>
    <lineage>
        <taxon>Eukaryota</taxon>
        <taxon>Metazoa</taxon>
        <taxon>Ecdysozoa</taxon>
        <taxon>Arthropoda</taxon>
        <taxon>Crustacea</taxon>
        <taxon>Multicrustacea</taxon>
        <taxon>Hexanauplia</taxon>
        <taxon>Copepoda</taxon>
        <taxon>Siphonostomatoida</taxon>
        <taxon>Caligidae</taxon>
        <taxon>Lepeophtheirus</taxon>
    </lineage>
</organism>
<proteinExistence type="predicted"/>
<feature type="compositionally biased region" description="Basic and acidic residues" evidence="1">
    <location>
        <begin position="24"/>
        <end position="34"/>
    </location>
</feature>
<name>A0A0K2VKC9_LEPSM</name>
<evidence type="ECO:0000313" key="2">
    <source>
        <dbReference type="EMBL" id="CDW50436.1"/>
    </source>
</evidence>
<feature type="region of interest" description="Disordered" evidence="1">
    <location>
        <begin position="20"/>
        <end position="44"/>
    </location>
</feature>
<reference evidence="2" key="1">
    <citation type="submission" date="2014-05" db="EMBL/GenBank/DDBJ databases">
        <authorList>
            <person name="Chronopoulou M."/>
        </authorList>
    </citation>
    <scope>NUCLEOTIDE SEQUENCE</scope>
    <source>
        <tissue evidence="2">Whole organism</tissue>
    </source>
</reference>
<dbReference type="EMBL" id="HACA01033075">
    <property type="protein sequence ID" value="CDW50436.1"/>
    <property type="molecule type" value="Transcribed_RNA"/>
</dbReference>
<protein>
    <submittedName>
        <fullName evidence="2">Uncharacterized protein</fullName>
    </submittedName>
</protein>
<sequence length="44" mass="5159">MSALEDNIEVNLQTSMRKFSKKHNVTDHKCRERYGPQIARPKNS</sequence>
<accession>A0A0K2VKC9</accession>
<dbReference type="AlphaFoldDB" id="A0A0K2VKC9"/>